<evidence type="ECO:0000313" key="2">
    <source>
        <dbReference type="EMBL" id="GAI73014.1"/>
    </source>
</evidence>
<dbReference type="InterPro" id="IPR029044">
    <property type="entry name" value="Nucleotide-diphossugar_trans"/>
</dbReference>
<dbReference type="Gene3D" id="3.90.550.10">
    <property type="entry name" value="Spore Coat Polysaccharide Biosynthesis Protein SpsA, Chain A"/>
    <property type="match status" value="1"/>
</dbReference>
<reference evidence="2" key="1">
    <citation type="journal article" date="2014" name="Front. Microbiol.">
        <title>High frequency of phylogenetically diverse reductive dehalogenase-homologous genes in deep subseafloor sedimentary metagenomes.</title>
        <authorList>
            <person name="Kawai M."/>
            <person name="Futagami T."/>
            <person name="Toyoda A."/>
            <person name="Takaki Y."/>
            <person name="Nishi S."/>
            <person name="Hori S."/>
            <person name="Arai W."/>
            <person name="Tsubouchi T."/>
            <person name="Morono Y."/>
            <person name="Uchiyama I."/>
            <person name="Ito T."/>
            <person name="Fujiyama A."/>
            <person name="Inagaki F."/>
            <person name="Takami H."/>
        </authorList>
    </citation>
    <scope>NUCLEOTIDE SEQUENCE</scope>
    <source>
        <strain evidence="2">Expedition CK06-06</strain>
    </source>
</reference>
<proteinExistence type="predicted"/>
<name>X1SYY0_9ZZZZ</name>
<comment type="caution">
    <text evidence="2">The sequence shown here is derived from an EMBL/GenBank/DDBJ whole genome shotgun (WGS) entry which is preliminary data.</text>
</comment>
<evidence type="ECO:0000259" key="1">
    <source>
        <dbReference type="Pfam" id="PF00535"/>
    </source>
</evidence>
<accession>X1SYY0</accession>
<dbReference type="SUPFAM" id="SSF53448">
    <property type="entry name" value="Nucleotide-diphospho-sugar transferases"/>
    <property type="match status" value="1"/>
</dbReference>
<gene>
    <name evidence="2" type="ORF">S12H4_25187</name>
</gene>
<sequence>MLKKYVKHPKVSIIILVKDALKYVDKCLKSLNKYTNNYELILVDNNSKKKTKDYLKKLDW</sequence>
<organism evidence="2">
    <name type="scientific">marine sediment metagenome</name>
    <dbReference type="NCBI Taxonomy" id="412755"/>
    <lineage>
        <taxon>unclassified sequences</taxon>
        <taxon>metagenomes</taxon>
        <taxon>ecological metagenomes</taxon>
    </lineage>
</organism>
<dbReference type="EMBL" id="BARW01013993">
    <property type="protein sequence ID" value="GAI73014.1"/>
    <property type="molecule type" value="Genomic_DNA"/>
</dbReference>
<dbReference type="InterPro" id="IPR001173">
    <property type="entry name" value="Glyco_trans_2-like"/>
</dbReference>
<protein>
    <recommendedName>
        <fullName evidence="1">Glycosyltransferase 2-like domain-containing protein</fullName>
    </recommendedName>
</protein>
<dbReference type="Pfam" id="PF00535">
    <property type="entry name" value="Glycos_transf_2"/>
    <property type="match status" value="1"/>
</dbReference>
<feature type="domain" description="Glycosyltransferase 2-like" evidence="1">
    <location>
        <begin position="12"/>
        <end position="58"/>
    </location>
</feature>
<dbReference type="AlphaFoldDB" id="X1SYY0"/>